<name>A0A9D4TU04_CHLVU</name>
<keyword evidence="3" id="KW-1185">Reference proteome</keyword>
<accession>A0A9D4TU04</accession>
<dbReference type="GO" id="GO:0006218">
    <property type="term" value="P:uridine catabolic process"/>
    <property type="evidence" value="ECO:0007669"/>
    <property type="project" value="TreeGrafter"/>
</dbReference>
<sequence>MGSTPVTTPACRPQARWRPPRLSPITARALCRRIQRQRHWQTACSAAGAQQDAAQGGWGTVYRPGKTDITDANFPVDGEGRTYHLGTKRGEVANRILSVGSEKRALMLAEYLEPAVPGQGLFMLESSRGFLTITGRYHGTPLSIIVTHMGMANADFVVRENRAVVEGEMAIVRLGTCGALQPPARLGSFVVADPGAMLIRRNPDAFGLEGEQSDVPPYTFSRPIPSDTALSQALQHEAALLLGPEGVCCGLNATADSFYSSQGRSTAWFDDRNESLLADLLCCYPEAVTLEMETAMLLDLARCSRGSIRAAAGVIALADRTSNDFLGADRTQQLERAAGQACLAALAHTQLDDTWGPHHNGSTPVWLL</sequence>
<reference evidence="2" key="2">
    <citation type="submission" date="2020-11" db="EMBL/GenBank/DDBJ databases">
        <authorList>
            <person name="Cecchin M."/>
            <person name="Marcolungo L."/>
            <person name="Rossato M."/>
            <person name="Girolomoni L."/>
            <person name="Cosentino E."/>
            <person name="Cuine S."/>
            <person name="Li-Beisson Y."/>
            <person name="Delledonne M."/>
            <person name="Ballottari M."/>
        </authorList>
    </citation>
    <scope>NUCLEOTIDE SEQUENCE</scope>
    <source>
        <strain evidence="2">211/11P</strain>
        <tissue evidence="2">Whole cell</tissue>
    </source>
</reference>
<dbReference type="PANTHER" id="PTHR43691">
    <property type="entry name" value="URIDINE PHOSPHORYLASE"/>
    <property type="match status" value="1"/>
</dbReference>
<dbReference type="Proteomes" id="UP001055712">
    <property type="component" value="Unassembled WGS sequence"/>
</dbReference>
<dbReference type="CDD" id="cd17769">
    <property type="entry name" value="NP_TgUP-like"/>
    <property type="match status" value="1"/>
</dbReference>
<dbReference type="PANTHER" id="PTHR43691:SF14">
    <property type="entry name" value="URIDINE PHOSPHORYLASE"/>
    <property type="match status" value="1"/>
</dbReference>
<gene>
    <name evidence="2" type="ORF">D9Q98_003439</name>
</gene>
<dbReference type="Pfam" id="PF01048">
    <property type="entry name" value="PNP_UDP_1"/>
    <property type="match status" value="1"/>
</dbReference>
<evidence type="ECO:0000313" key="3">
    <source>
        <dbReference type="Proteomes" id="UP001055712"/>
    </source>
</evidence>
<evidence type="ECO:0000259" key="1">
    <source>
        <dbReference type="Pfam" id="PF01048"/>
    </source>
</evidence>
<dbReference type="Gene3D" id="3.40.50.1580">
    <property type="entry name" value="Nucleoside phosphorylase domain"/>
    <property type="match status" value="1"/>
</dbReference>
<dbReference type="InterPro" id="IPR000845">
    <property type="entry name" value="Nucleoside_phosphorylase_d"/>
</dbReference>
<dbReference type="InterPro" id="IPR035994">
    <property type="entry name" value="Nucleoside_phosphorylase_sf"/>
</dbReference>
<dbReference type="SUPFAM" id="SSF53167">
    <property type="entry name" value="Purine and uridine phosphorylases"/>
    <property type="match status" value="1"/>
</dbReference>
<dbReference type="AlphaFoldDB" id="A0A9D4TU04"/>
<protein>
    <recommendedName>
        <fullName evidence="1">Nucleoside phosphorylase domain-containing protein</fullName>
    </recommendedName>
</protein>
<proteinExistence type="predicted"/>
<comment type="caution">
    <text evidence="2">The sequence shown here is derived from an EMBL/GenBank/DDBJ whole genome shotgun (WGS) entry which is preliminary data.</text>
</comment>
<dbReference type="GO" id="GO:0005829">
    <property type="term" value="C:cytosol"/>
    <property type="evidence" value="ECO:0007669"/>
    <property type="project" value="TreeGrafter"/>
</dbReference>
<dbReference type="EMBL" id="SIDB01000004">
    <property type="protein sequence ID" value="KAI3433630.1"/>
    <property type="molecule type" value="Genomic_DNA"/>
</dbReference>
<reference evidence="2" key="1">
    <citation type="journal article" date="2019" name="Plant J.">
        <title>Chlorella vulgaris genome assembly and annotation reveals the molecular basis for metabolic acclimation to high light conditions.</title>
        <authorList>
            <person name="Cecchin M."/>
            <person name="Marcolungo L."/>
            <person name="Rossato M."/>
            <person name="Girolomoni L."/>
            <person name="Cosentino E."/>
            <person name="Cuine S."/>
            <person name="Li-Beisson Y."/>
            <person name="Delledonne M."/>
            <person name="Ballottari M."/>
        </authorList>
    </citation>
    <scope>NUCLEOTIDE SEQUENCE</scope>
    <source>
        <strain evidence="2">211/11P</strain>
    </source>
</reference>
<dbReference type="GO" id="GO:0004850">
    <property type="term" value="F:uridine phosphorylase activity"/>
    <property type="evidence" value="ECO:0007669"/>
    <property type="project" value="TreeGrafter"/>
</dbReference>
<dbReference type="OrthoDB" id="416752at2759"/>
<evidence type="ECO:0000313" key="2">
    <source>
        <dbReference type="EMBL" id="KAI3433630.1"/>
    </source>
</evidence>
<organism evidence="2 3">
    <name type="scientific">Chlorella vulgaris</name>
    <name type="common">Green alga</name>
    <dbReference type="NCBI Taxonomy" id="3077"/>
    <lineage>
        <taxon>Eukaryota</taxon>
        <taxon>Viridiplantae</taxon>
        <taxon>Chlorophyta</taxon>
        <taxon>core chlorophytes</taxon>
        <taxon>Trebouxiophyceae</taxon>
        <taxon>Chlorellales</taxon>
        <taxon>Chlorellaceae</taxon>
        <taxon>Chlorella clade</taxon>
        <taxon>Chlorella</taxon>
    </lineage>
</organism>
<feature type="domain" description="Nucleoside phosphorylase" evidence="1">
    <location>
        <begin position="96"/>
        <end position="342"/>
    </location>
</feature>